<comment type="caution">
    <text evidence="1">The sequence shown here is derived from an EMBL/GenBank/DDBJ whole genome shotgun (WGS) entry which is preliminary data.</text>
</comment>
<evidence type="ECO:0000313" key="1">
    <source>
        <dbReference type="EMBL" id="MDO6414598.1"/>
    </source>
</evidence>
<protein>
    <submittedName>
        <fullName evidence="1">Uncharacterized protein</fullName>
    </submittedName>
</protein>
<evidence type="ECO:0000313" key="2">
    <source>
        <dbReference type="Proteomes" id="UP001169764"/>
    </source>
</evidence>
<name>A0ABT8Y9T7_9SPHN</name>
<organism evidence="1 2">
    <name type="scientific">Sphingomonas natans</name>
    <dbReference type="NCBI Taxonomy" id="3063330"/>
    <lineage>
        <taxon>Bacteria</taxon>
        <taxon>Pseudomonadati</taxon>
        <taxon>Pseudomonadota</taxon>
        <taxon>Alphaproteobacteria</taxon>
        <taxon>Sphingomonadales</taxon>
        <taxon>Sphingomonadaceae</taxon>
        <taxon>Sphingomonas</taxon>
    </lineage>
</organism>
<dbReference type="Proteomes" id="UP001169764">
    <property type="component" value="Unassembled WGS sequence"/>
</dbReference>
<accession>A0ABT8Y9T7</accession>
<keyword evidence="2" id="KW-1185">Reference proteome</keyword>
<sequence length="81" mass="8805">MAHLAEVNAEMLETMLIDMLVGATGGKNAKWKRAVGMIEILPITSHVTSNWRVIAIGTPDEKAAVEEAAEIVREHHPYAVA</sequence>
<reference evidence="1" key="1">
    <citation type="submission" date="2023-07" db="EMBL/GenBank/DDBJ databases">
        <authorList>
            <person name="Kim M."/>
        </authorList>
    </citation>
    <scope>NUCLEOTIDE SEQUENCE</scope>
    <source>
        <strain evidence="1">BIUV-7</strain>
    </source>
</reference>
<proteinExistence type="predicted"/>
<dbReference type="EMBL" id="JAUOTP010000003">
    <property type="protein sequence ID" value="MDO6414598.1"/>
    <property type="molecule type" value="Genomic_DNA"/>
</dbReference>
<gene>
    <name evidence="1" type="ORF">Q4F19_09415</name>
</gene>
<dbReference type="RefSeq" id="WP_303541867.1">
    <property type="nucleotide sequence ID" value="NZ_JAUOTP010000003.1"/>
</dbReference>